<gene>
    <name evidence="2" type="ORF">PRK78_006620</name>
</gene>
<dbReference type="InterPro" id="IPR006461">
    <property type="entry name" value="PLAC_motif_containing"/>
</dbReference>
<feature type="compositionally biased region" description="Polar residues" evidence="1">
    <location>
        <begin position="77"/>
        <end position="94"/>
    </location>
</feature>
<dbReference type="Proteomes" id="UP001219355">
    <property type="component" value="Chromosome 4"/>
</dbReference>
<reference evidence="2" key="1">
    <citation type="submission" date="2023-03" db="EMBL/GenBank/DDBJ databases">
        <title>Emydomyces testavorans Genome Sequence.</title>
        <authorList>
            <person name="Hoyer L."/>
        </authorList>
    </citation>
    <scope>NUCLEOTIDE SEQUENCE</scope>
    <source>
        <strain evidence="2">16-2883</strain>
    </source>
</reference>
<dbReference type="Pfam" id="PF04749">
    <property type="entry name" value="PLAC8"/>
    <property type="match status" value="1"/>
</dbReference>
<dbReference type="AlphaFoldDB" id="A0AAF0DQJ3"/>
<feature type="compositionally biased region" description="Polar residues" evidence="1">
    <location>
        <begin position="173"/>
        <end position="185"/>
    </location>
</feature>
<evidence type="ECO:0000313" key="3">
    <source>
        <dbReference type="Proteomes" id="UP001219355"/>
    </source>
</evidence>
<protein>
    <submittedName>
        <fullName evidence="2">Uncharacterized protein</fullName>
    </submittedName>
</protein>
<feature type="compositionally biased region" description="Pro residues" evidence="1">
    <location>
        <begin position="126"/>
        <end position="137"/>
    </location>
</feature>
<organism evidence="2 3">
    <name type="scientific">Emydomyces testavorans</name>
    <dbReference type="NCBI Taxonomy" id="2070801"/>
    <lineage>
        <taxon>Eukaryota</taxon>
        <taxon>Fungi</taxon>
        <taxon>Dikarya</taxon>
        <taxon>Ascomycota</taxon>
        <taxon>Pezizomycotina</taxon>
        <taxon>Eurotiomycetes</taxon>
        <taxon>Eurotiomycetidae</taxon>
        <taxon>Onygenales</taxon>
        <taxon>Nannizziopsiaceae</taxon>
        <taxon>Emydomyces</taxon>
    </lineage>
</organism>
<keyword evidence="3" id="KW-1185">Reference proteome</keyword>
<feature type="region of interest" description="Disordered" evidence="1">
    <location>
        <begin position="1"/>
        <end position="185"/>
    </location>
</feature>
<dbReference type="EMBL" id="CP120630">
    <property type="protein sequence ID" value="WEW61130.1"/>
    <property type="molecule type" value="Genomic_DNA"/>
</dbReference>
<evidence type="ECO:0000313" key="2">
    <source>
        <dbReference type="EMBL" id="WEW61130.1"/>
    </source>
</evidence>
<sequence length="297" mass="32491">MSNSQLHLQPVNHRVAQRGRPYSYLQTPAEYQAPTFPPRNCEKASDVVANPTPDRSISSRPQDPPPFSHTAPFVNNPPLQTTSHMAASVQSQMNPSPPPLSEHPAQFAPYADPPTPPDQHTQPPQFQNPPPASPGPLPRKQDHTADVRQPTPKKYTVAPDSNPLAPPDPVSTPKPSSLSGNRSQLGTRITPHELHHVPGQVLHPRQEVRGGTWSHALCDCRDPGVCCLGLWCPCILYGRTQYRLSRKSEKKDPTNLLGYEACNASCTAIALLCGCHCMFSGHFGQSRFFKMIASSAC</sequence>
<accession>A0AAF0DQJ3</accession>
<evidence type="ECO:0000256" key="1">
    <source>
        <dbReference type="SAM" id="MobiDB-lite"/>
    </source>
</evidence>
<name>A0AAF0DQJ3_9EURO</name>
<proteinExistence type="predicted"/>